<dbReference type="AlphaFoldDB" id="A0A078ASV4"/>
<keyword evidence="6" id="KW-0175">Coiled coil</keyword>
<dbReference type="PANTHER" id="PTHR12829">
    <property type="entry name" value="N6-ADENOSINE-METHYLTRANSFERASE"/>
    <property type="match status" value="1"/>
</dbReference>
<dbReference type="Pfam" id="PF05063">
    <property type="entry name" value="MT-A70"/>
    <property type="match status" value="1"/>
</dbReference>
<dbReference type="PROSITE" id="PS01357">
    <property type="entry name" value="ZF_ZZ_1"/>
    <property type="match status" value="1"/>
</dbReference>
<dbReference type="PROSITE" id="PS50135">
    <property type="entry name" value="ZF_ZZ_2"/>
    <property type="match status" value="3"/>
</dbReference>
<reference evidence="9 10" key="1">
    <citation type="submission" date="2014-06" db="EMBL/GenBank/DDBJ databases">
        <authorList>
            <person name="Swart Estienne"/>
        </authorList>
    </citation>
    <scope>NUCLEOTIDE SEQUENCE [LARGE SCALE GENOMIC DNA]</scope>
    <source>
        <strain evidence="9 10">130c</strain>
    </source>
</reference>
<feature type="compositionally biased region" description="Polar residues" evidence="7">
    <location>
        <begin position="823"/>
        <end position="832"/>
    </location>
</feature>
<dbReference type="Proteomes" id="UP000039865">
    <property type="component" value="Unassembled WGS sequence"/>
</dbReference>
<evidence type="ECO:0000256" key="6">
    <source>
        <dbReference type="SAM" id="Coils"/>
    </source>
</evidence>
<dbReference type="PANTHER" id="PTHR12829:SF2">
    <property type="entry name" value="N6-ADENOSINE-METHYLTRANSFERASE MT-A70-LIKE"/>
    <property type="match status" value="1"/>
</dbReference>
<dbReference type="Gene3D" id="3.40.50.150">
    <property type="entry name" value="Vaccinia Virus protein VP39"/>
    <property type="match status" value="1"/>
</dbReference>
<proteinExistence type="inferred from homology"/>
<name>A0A078ASV4_STYLE</name>
<keyword evidence="10" id="KW-1185">Reference proteome</keyword>
<dbReference type="InterPro" id="IPR007757">
    <property type="entry name" value="MT-A70-like"/>
</dbReference>
<evidence type="ECO:0000256" key="2">
    <source>
        <dbReference type="ARBA" id="ARBA00022771"/>
    </source>
</evidence>
<evidence type="ECO:0000256" key="3">
    <source>
        <dbReference type="ARBA" id="ARBA00022833"/>
    </source>
</evidence>
<dbReference type="InterPro" id="IPR029063">
    <property type="entry name" value="SAM-dependent_MTases_sf"/>
</dbReference>
<dbReference type="GO" id="GO:0008168">
    <property type="term" value="F:methyltransferase activity"/>
    <property type="evidence" value="ECO:0007669"/>
    <property type="project" value="UniProtKB-KW"/>
</dbReference>
<dbReference type="GO" id="GO:0036396">
    <property type="term" value="C:RNA N6-methyladenosine methyltransferase complex"/>
    <property type="evidence" value="ECO:0007669"/>
    <property type="project" value="TreeGrafter"/>
</dbReference>
<evidence type="ECO:0000256" key="7">
    <source>
        <dbReference type="SAM" id="MobiDB-lite"/>
    </source>
</evidence>
<evidence type="ECO:0000256" key="4">
    <source>
        <dbReference type="PROSITE-ProRule" id="PRU00228"/>
    </source>
</evidence>
<evidence type="ECO:0000259" key="8">
    <source>
        <dbReference type="PROSITE" id="PS50135"/>
    </source>
</evidence>
<feature type="domain" description="ZZ-type" evidence="8">
    <location>
        <begin position="705"/>
        <end position="770"/>
    </location>
</feature>
<evidence type="ECO:0000313" key="9">
    <source>
        <dbReference type="EMBL" id="CDW83908.1"/>
    </source>
</evidence>
<feature type="region of interest" description="Disordered" evidence="7">
    <location>
        <begin position="782"/>
        <end position="832"/>
    </location>
</feature>
<keyword evidence="1" id="KW-0479">Metal-binding</keyword>
<keyword evidence="3" id="KW-0862">Zinc</keyword>
<comment type="similarity">
    <text evidence="5">Belongs to the MT-A70-like family.</text>
</comment>
<dbReference type="SUPFAM" id="SSF57850">
    <property type="entry name" value="RING/U-box"/>
    <property type="match status" value="3"/>
</dbReference>
<dbReference type="Gene3D" id="3.30.60.90">
    <property type="match status" value="4"/>
</dbReference>
<evidence type="ECO:0000256" key="5">
    <source>
        <dbReference type="PROSITE-ProRule" id="PRU00489"/>
    </source>
</evidence>
<feature type="region of interest" description="Disordered" evidence="7">
    <location>
        <begin position="1"/>
        <end position="85"/>
    </location>
</feature>
<dbReference type="InterPro" id="IPR000433">
    <property type="entry name" value="Znf_ZZ"/>
</dbReference>
<feature type="domain" description="ZZ-type" evidence="8">
    <location>
        <begin position="558"/>
        <end position="620"/>
    </location>
</feature>
<sequence length="832" mass="97075">MRKAGSPIKQRDEIQDPISPKRPILRKREQRASALQNKNYTNFYKRLDEGNDQPLTQPQRKSSFDSDTGKKIKDRRKQKSKQIRKNKLKSKDFRLDLNSIIKEVHLKAPKGGQEKRFQFIQYERISLAKATKWLGSRFRESRALINQQLTFQSKQLFRSHLQISEVQLIIEYYNANRLVKCSEKVFEEVQDSAIDEASEGQLNQVNQNLISNKIYDAVDLAFPEQPKTQVIAQELLQMQELEQLSKKVTDKNQQDQQSLVKQENLEQALRSETFINCDLRFFNLQYLVDQIGHFEVVQIDPPWRIKGAQRNNTSFMFSNNKFNLDYSTMSNAEIMNIPVEVLSRKGFCFLWILNSQMHIGYECMNKWGYEVVDQLTWIKTKNKKIHISHGFYFLHSSEVCLVGYKCPPNEYIEFKSKVSNNLIVAEIRKKSQKPDQIYTLIDILVPGAKKIELFARNNNLRKGWLSLGNQLGENYLNWKNVVNCDECQKDINTGNKYYKSKIKANYDICVKCFNDQLVQYTNSQGIFNQEEHAYKIAKNQFYECFFLIENATDDEILHEYHQCNICHAEPIWGLRFKCQSCEDCDLCESCFDARLHRINLKQEQDNSGESGFIQIQSDDIICQSHEFICIELPLIADGLAAHNQYKCVSCYMRPIIGACFVCADCNHFSLCQNCYFTTPFNNLKVRGHTDKHKIELIVEPRQSVKKYVKCNGCGEMPIQDVRYKCNNCFDFDFCENCFRVYAVDRKELKTVYSTSHKAYHTFTKLILAMASSNIKDYNNNDELEEQKENGENKSGRHHKDNGDKAEKKRPPGRPSNKNKQKKGQQVISLTQP</sequence>
<feature type="compositionally biased region" description="Basic residues" evidence="7">
    <location>
        <begin position="72"/>
        <end position="85"/>
    </location>
</feature>
<keyword evidence="9" id="KW-0489">Methyltransferase</keyword>
<dbReference type="SMART" id="SM00291">
    <property type="entry name" value="ZnF_ZZ"/>
    <property type="match status" value="4"/>
</dbReference>
<feature type="compositionally biased region" description="Basic and acidic residues" evidence="7">
    <location>
        <begin position="62"/>
        <end position="71"/>
    </location>
</feature>
<dbReference type="CDD" id="cd02249">
    <property type="entry name" value="ZZ"/>
    <property type="match status" value="2"/>
</dbReference>
<gene>
    <name evidence="9" type="primary">Contig12667.g13517</name>
    <name evidence="9" type="ORF">STYLEM_12961</name>
</gene>
<feature type="compositionally biased region" description="Polar residues" evidence="7">
    <location>
        <begin position="33"/>
        <end position="42"/>
    </location>
</feature>
<accession>A0A078ASV4</accession>
<dbReference type="SUPFAM" id="SSF53335">
    <property type="entry name" value="S-adenosyl-L-methionine-dependent methyltransferases"/>
    <property type="match status" value="1"/>
</dbReference>
<dbReference type="GO" id="GO:0008270">
    <property type="term" value="F:zinc ion binding"/>
    <property type="evidence" value="ECO:0007669"/>
    <property type="project" value="UniProtKB-KW"/>
</dbReference>
<feature type="coiled-coil region" evidence="6">
    <location>
        <begin position="231"/>
        <end position="258"/>
    </location>
</feature>
<dbReference type="GO" id="GO:0032259">
    <property type="term" value="P:methylation"/>
    <property type="evidence" value="ECO:0007669"/>
    <property type="project" value="UniProtKB-KW"/>
</dbReference>
<evidence type="ECO:0000256" key="1">
    <source>
        <dbReference type="ARBA" id="ARBA00022723"/>
    </source>
</evidence>
<keyword evidence="9" id="KW-0808">Transferase</keyword>
<dbReference type="PROSITE" id="PS51143">
    <property type="entry name" value="MT_A70"/>
    <property type="match status" value="1"/>
</dbReference>
<feature type="domain" description="ZZ-type" evidence="8">
    <location>
        <begin position="642"/>
        <end position="702"/>
    </location>
</feature>
<dbReference type="EMBL" id="CCKQ01012298">
    <property type="protein sequence ID" value="CDW83908.1"/>
    <property type="molecule type" value="Genomic_DNA"/>
</dbReference>
<dbReference type="Pfam" id="PF00569">
    <property type="entry name" value="ZZ"/>
    <property type="match status" value="3"/>
</dbReference>
<evidence type="ECO:0000313" key="10">
    <source>
        <dbReference type="Proteomes" id="UP000039865"/>
    </source>
</evidence>
<dbReference type="GO" id="GO:0005634">
    <property type="term" value="C:nucleus"/>
    <property type="evidence" value="ECO:0007669"/>
    <property type="project" value="TreeGrafter"/>
</dbReference>
<feature type="compositionally biased region" description="Basic and acidic residues" evidence="7">
    <location>
        <begin position="786"/>
        <end position="809"/>
    </location>
</feature>
<dbReference type="OrthoDB" id="10262526at2759"/>
<keyword evidence="2 4" id="KW-0863">Zinc-finger</keyword>
<protein>
    <submittedName>
        <fullName evidence="9">N6-adenosine-methyltransferase with zz-type zinc-binding domains</fullName>
    </submittedName>
</protein>
<organism evidence="9 10">
    <name type="scientific">Stylonychia lemnae</name>
    <name type="common">Ciliate</name>
    <dbReference type="NCBI Taxonomy" id="5949"/>
    <lineage>
        <taxon>Eukaryota</taxon>
        <taxon>Sar</taxon>
        <taxon>Alveolata</taxon>
        <taxon>Ciliophora</taxon>
        <taxon>Intramacronucleata</taxon>
        <taxon>Spirotrichea</taxon>
        <taxon>Stichotrichia</taxon>
        <taxon>Sporadotrichida</taxon>
        <taxon>Oxytrichidae</taxon>
        <taxon>Stylonychinae</taxon>
        <taxon>Stylonychia</taxon>
    </lineage>
</organism>
<dbReference type="InterPro" id="IPR043145">
    <property type="entry name" value="Znf_ZZ_sf"/>
</dbReference>
<dbReference type="InParanoid" id="A0A078ASV4"/>